<feature type="region of interest" description="Disordered" evidence="1">
    <location>
        <begin position="1"/>
        <end position="56"/>
    </location>
</feature>
<accession>A0ABW3LL53</accession>
<protein>
    <recommendedName>
        <fullName evidence="4">DUF4023 domain-containing protein</fullName>
    </recommendedName>
</protein>
<dbReference type="Proteomes" id="UP001597040">
    <property type="component" value="Unassembled WGS sequence"/>
</dbReference>
<feature type="compositionally biased region" description="Polar residues" evidence="1">
    <location>
        <begin position="35"/>
        <end position="47"/>
    </location>
</feature>
<reference evidence="3" key="1">
    <citation type="journal article" date="2019" name="Int. J. Syst. Evol. Microbiol.">
        <title>The Global Catalogue of Microorganisms (GCM) 10K type strain sequencing project: providing services to taxonomists for standard genome sequencing and annotation.</title>
        <authorList>
            <consortium name="The Broad Institute Genomics Platform"/>
            <consortium name="The Broad Institute Genome Sequencing Center for Infectious Disease"/>
            <person name="Wu L."/>
            <person name="Ma J."/>
        </authorList>
    </citation>
    <scope>NUCLEOTIDE SEQUENCE [LARGE SCALE GENOMIC DNA]</scope>
    <source>
        <strain evidence="3">CCUG 56754</strain>
    </source>
</reference>
<name>A0ABW3LL53_9BACI</name>
<feature type="compositionally biased region" description="Low complexity" evidence="1">
    <location>
        <begin position="23"/>
        <end position="34"/>
    </location>
</feature>
<keyword evidence="3" id="KW-1185">Reference proteome</keyword>
<evidence type="ECO:0000256" key="1">
    <source>
        <dbReference type="SAM" id="MobiDB-lite"/>
    </source>
</evidence>
<dbReference type="EMBL" id="JBHTKJ010000018">
    <property type="protein sequence ID" value="MFD1038392.1"/>
    <property type="molecule type" value="Genomic_DNA"/>
</dbReference>
<evidence type="ECO:0000313" key="3">
    <source>
        <dbReference type="Proteomes" id="UP001597040"/>
    </source>
</evidence>
<gene>
    <name evidence="2" type="ORF">ACFQ3N_08265</name>
</gene>
<dbReference type="RefSeq" id="WP_390361333.1">
    <property type="nucleotide sequence ID" value="NZ_JBHTKJ010000018.1"/>
</dbReference>
<proteinExistence type="predicted"/>
<evidence type="ECO:0000313" key="2">
    <source>
        <dbReference type="EMBL" id="MFD1038392.1"/>
    </source>
</evidence>
<comment type="caution">
    <text evidence="2">The sequence shown here is derived from an EMBL/GenBank/DDBJ whole genome shotgun (WGS) entry which is preliminary data.</text>
</comment>
<sequence>MSNEKKPSTQDKVQQFLEKKKQAQANNKNNFNFNSIHSMKSQQAKKTSNNRRKMGG</sequence>
<organism evidence="2 3">
    <name type="scientific">Virgibacillus byunsanensis</name>
    <dbReference type="NCBI Taxonomy" id="570945"/>
    <lineage>
        <taxon>Bacteria</taxon>
        <taxon>Bacillati</taxon>
        <taxon>Bacillota</taxon>
        <taxon>Bacilli</taxon>
        <taxon>Bacillales</taxon>
        <taxon>Bacillaceae</taxon>
        <taxon>Virgibacillus</taxon>
    </lineage>
</organism>
<evidence type="ECO:0008006" key="4">
    <source>
        <dbReference type="Google" id="ProtNLM"/>
    </source>
</evidence>